<protein>
    <submittedName>
        <fullName evidence="1">Uncharacterized protein</fullName>
    </submittedName>
</protein>
<reference evidence="1 2" key="1">
    <citation type="submission" date="2014-04" db="EMBL/GenBank/DDBJ databases">
        <authorList>
            <consortium name="DOE Joint Genome Institute"/>
            <person name="Kuo A."/>
            <person name="Kohler A."/>
            <person name="Jargeat P."/>
            <person name="Nagy L.G."/>
            <person name="Floudas D."/>
            <person name="Copeland A."/>
            <person name="Barry K.W."/>
            <person name="Cichocki N."/>
            <person name="Veneault-Fourrey C."/>
            <person name="LaButti K."/>
            <person name="Lindquist E.A."/>
            <person name="Lipzen A."/>
            <person name="Lundell T."/>
            <person name="Morin E."/>
            <person name="Murat C."/>
            <person name="Sun H."/>
            <person name="Tunlid A."/>
            <person name="Henrissat B."/>
            <person name="Grigoriev I.V."/>
            <person name="Hibbett D.S."/>
            <person name="Martin F."/>
            <person name="Nordberg H.P."/>
            <person name="Cantor M.N."/>
            <person name="Hua S.X."/>
        </authorList>
    </citation>
    <scope>NUCLEOTIDE SEQUENCE [LARGE SCALE GENOMIC DNA]</scope>
    <source>
        <strain evidence="1 2">Ve08.2h10</strain>
    </source>
</reference>
<organism evidence="1 2">
    <name type="scientific">Paxillus rubicundulus Ve08.2h10</name>
    <dbReference type="NCBI Taxonomy" id="930991"/>
    <lineage>
        <taxon>Eukaryota</taxon>
        <taxon>Fungi</taxon>
        <taxon>Dikarya</taxon>
        <taxon>Basidiomycota</taxon>
        <taxon>Agaricomycotina</taxon>
        <taxon>Agaricomycetes</taxon>
        <taxon>Agaricomycetidae</taxon>
        <taxon>Boletales</taxon>
        <taxon>Paxilineae</taxon>
        <taxon>Paxillaceae</taxon>
        <taxon>Paxillus</taxon>
    </lineage>
</organism>
<reference evidence="2" key="2">
    <citation type="submission" date="2015-01" db="EMBL/GenBank/DDBJ databases">
        <title>Evolutionary Origins and Diversification of the Mycorrhizal Mutualists.</title>
        <authorList>
            <consortium name="DOE Joint Genome Institute"/>
            <consortium name="Mycorrhizal Genomics Consortium"/>
            <person name="Kohler A."/>
            <person name="Kuo A."/>
            <person name="Nagy L.G."/>
            <person name="Floudas D."/>
            <person name="Copeland A."/>
            <person name="Barry K.W."/>
            <person name="Cichocki N."/>
            <person name="Veneault-Fourrey C."/>
            <person name="LaButti K."/>
            <person name="Lindquist E.A."/>
            <person name="Lipzen A."/>
            <person name="Lundell T."/>
            <person name="Morin E."/>
            <person name="Murat C."/>
            <person name="Riley R."/>
            <person name="Ohm R."/>
            <person name="Sun H."/>
            <person name="Tunlid A."/>
            <person name="Henrissat B."/>
            <person name="Grigoriev I.V."/>
            <person name="Hibbett D.S."/>
            <person name="Martin F."/>
        </authorList>
    </citation>
    <scope>NUCLEOTIDE SEQUENCE [LARGE SCALE GENOMIC DNA]</scope>
    <source>
        <strain evidence="2">Ve08.2h10</strain>
    </source>
</reference>
<dbReference type="AlphaFoldDB" id="A0A0D0DLC8"/>
<dbReference type="EMBL" id="KN824861">
    <property type="protein sequence ID" value="KIK99377.1"/>
    <property type="molecule type" value="Genomic_DNA"/>
</dbReference>
<keyword evidence="2" id="KW-1185">Reference proteome</keyword>
<proteinExistence type="predicted"/>
<dbReference type="Proteomes" id="UP000054538">
    <property type="component" value="Unassembled WGS sequence"/>
</dbReference>
<sequence length="82" mass="9313">MRLVRYRGAALEEDIDEQQMLTSNTEDDVDYQLGLKLQREEFEQRHGGRHIGRGDALCHPVIGRWATDEEDVQASVGGEGEE</sequence>
<dbReference type="HOGENOM" id="CLU_2558962_0_0_1"/>
<evidence type="ECO:0000313" key="2">
    <source>
        <dbReference type="Proteomes" id="UP000054538"/>
    </source>
</evidence>
<name>A0A0D0DLC8_9AGAM</name>
<dbReference type="InParanoid" id="A0A0D0DLC8"/>
<gene>
    <name evidence="1" type="ORF">PAXRUDRAFT_822794</name>
</gene>
<accession>A0A0D0DLC8</accession>
<evidence type="ECO:0000313" key="1">
    <source>
        <dbReference type="EMBL" id="KIK99377.1"/>
    </source>
</evidence>
<dbReference type="OrthoDB" id="10424126at2759"/>